<dbReference type="PANTHER" id="PTHR21248">
    <property type="entry name" value="CARDIOLIPIN SYNTHASE"/>
    <property type="match status" value="1"/>
</dbReference>
<dbReference type="PANTHER" id="PTHR21248:SF22">
    <property type="entry name" value="PHOSPHOLIPASE D"/>
    <property type="match status" value="1"/>
</dbReference>
<sequence>MRVSSEISLLILLILILLILPAQANSIVEVCPNCGSYEFVRLSLSECRDGYLTDGEGKVLLPEQGEVIVTKSLEEFYKKFGYNATIEAGGKFRLSNTGEEIYLYCNNTLADTFSYGRNGMIPYCDRDVVYYRSDGWDFRYLNWTSFEPVSDTVSARIVIFPNKFKIKANYSVVLASYILHDDFHDMVDENINLTLLLDANPVGGIPLDEMEVVRKADQVYFLKSQSYKNFHYKFAVVDDKRVIVTTENWKTTNRGFLIEFKSEKIAKRLKELVDNDIKYATSLQSFSDFRGSRSFVVEAGSYSFRGNVTLYILPDSNPIFDMIAESREELLIEVPYMDLTWFGDDYLLDLLKSSCENGAKIRILLDSKHSAERNLKLIEFLNHFRNCDLEAKMIKLKGFDSLHGKMLYADGRCVITSANFNEYGLKLNREIAILIDNKSACNFLRNQFYDDWEDRFEIPDFSLPTSVLSIAIAVLIANRKR</sequence>
<dbReference type="HOGENOM" id="CLU_631067_0_0_2"/>
<keyword evidence="3" id="KW-1185">Reference proteome</keyword>
<dbReference type="GeneID" id="15392201"/>
<reference evidence="2 3" key="1">
    <citation type="journal article" date="2013" name="Genome Announc.">
        <title>Complete Genome Sequence of the Thermophilic and Facultatively Chemolithoautotrophic Sulfate Reducer Archaeoglobus sulfaticallidus Strain PM70-1T.</title>
        <authorList>
            <person name="Stokke R."/>
            <person name="Hocking W.P."/>
            <person name="Steinsbu B.O."/>
            <person name="Steen I.H."/>
        </authorList>
    </citation>
    <scope>NUCLEOTIDE SEQUENCE [LARGE SCALE GENOMIC DNA]</scope>
    <source>
        <strain evidence="2">PM70-1</strain>
    </source>
</reference>
<dbReference type="Proteomes" id="UP000013307">
    <property type="component" value="Chromosome"/>
</dbReference>
<evidence type="ECO:0000313" key="2">
    <source>
        <dbReference type="EMBL" id="AGK60579.1"/>
    </source>
</evidence>
<dbReference type="InterPro" id="IPR025202">
    <property type="entry name" value="PLD-like_dom"/>
</dbReference>
<proteinExistence type="predicted"/>
<evidence type="ECO:0000313" key="3">
    <source>
        <dbReference type="Proteomes" id="UP000013307"/>
    </source>
</evidence>
<dbReference type="AlphaFoldDB" id="N0BAF7"/>
<dbReference type="OrthoDB" id="31343at2157"/>
<dbReference type="EMBL" id="CP005290">
    <property type="protein sequence ID" value="AGK60579.1"/>
    <property type="molecule type" value="Genomic_DNA"/>
</dbReference>
<organism evidence="2 3">
    <name type="scientific">Archaeoglobus sulfaticallidus PM70-1</name>
    <dbReference type="NCBI Taxonomy" id="387631"/>
    <lineage>
        <taxon>Archaea</taxon>
        <taxon>Methanobacteriati</taxon>
        <taxon>Methanobacteriota</taxon>
        <taxon>Archaeoglobi</taxon>
        <taxon>Archaeoglobales</taxon>
        <taxon>Archaeoglobaceae</taxon>
        <taxon>Archaeoglobus</taxon>
    </lineage>
</organism>
<dbReference type="GO" id="GO:0030572">
    <property type="term" value="F:phosphatidyltransferase activity"/>
    <property type="evidence" value="ECO:0007669"/>
    <property type="project" value="UniProtKB-ARBA"/>
</dbReference>
<dbReference type="GO" id="GO:0032049">
    <property type="term" value="P:cardiolipin biosynthetic process"/>
    <property type="evidence" value="ECO:0007669"/>
    <property type="project" value="UniProtKB-ARBA"/>
</dbReference>
<feature type="domain" description="PLD phosphodiesterase" evidence="1">
    <location>
        <begin position="226"/>
        <end position="253"/>
    </location>
</feature>
<dbReference type="PROSITE" id="PS50035">
    <property type="entry name" value="PLD"/>
    <property type="match status" value="1"/>
</dbReference>
<accession>N0BAF7</accession>
<dbReference type="KEGG" id="ast:Asulf_00558"/>
<dbReference type="STRING" id="387631.Asulf_00558"/>
<dbReference type="RefSeq" id="WP_015590178.1">
    <property type="nucleotide sequence ID" value="NC_021169.1"/>
</dbReference>
<dbReference type="SUPFAM" id="SSF56024">
    <property type="entry name" value="Phospholipase D/nuclease"/>
    <property type="match status" value="2"/>
</dbReference>
<dbReference type="Pfam" id="PF13091">
    <property type="entry name" value="PLDc_2"/>
    <property type="match status" value="1"/>
</dbReference>
<name>N0BAF7_9EURY</name>
<protein>
    <recommendedName>
        <fullName evidence="1">PLD phosphodiesterase domain-containing protein</fullName>
    </recommendedName>
</protein>
<dbReference type="eggNOG" id="arCOG02039">
    <property type="taxonomic scope" value="Archaea"/>
</dbReference>
<evidence type="ECO:0000259" key="1">
    <source>
        <dbReference type="PROSITE" id="PS50035"/>
    </source>
</evidence>
<gene>
    <name evidence="2" type="ORF">Asulf_00558</name>
</gene>
<dbReference type="InterPro" id="IPR001736">
    <property type="entry name" value="PLipase_D/transphosphatidylase"/>
</dbReference>
<dbReference type="Gene3D" id="3.30.870.10">
    <property type="entry name" value="Endonuclease Chain A"/>
    <property type="match status" value="2"/>
</dbReference>